<feature type="region of interest" description="Disordered" evidence="1">
    <location>
        <begin position="1"/>
        <end position="56"/>
    </location>
</feature>
<feature type="region of interest" description="Disordered" evidence="1">
    <location>
        <begin position="235"/>
        <end position="282"/>
    </location>
</feature>
<accession>A0A8C4UWU0</accession>
<feature type="compositionally biased region" description="Low complexity" evidence="1">
    <location>
        <begin position="682"/>
        <end position="709"/>
    </location>
</feature>
<feature type="region of interest" description="Disordered" evidence="1">
    <location>
        <begin position="364"/>
        <end position="424"/>
    </location>
</feature>
<feature type="compositionally biased region" description="Polar residues" evidence="1">
    <location>
        <begin position="495"/>
        <end position="506"/>
    </location>
</feature>
<dbReference type="PANTHER" id="PTHR14662">
    <property type="entry name" value="PARTNER AND LOCALIZER OF BRCA2"/>
    <property type="match status" value="1"/>
</dbReference>
<feature type="compositionally biased region" description="Polar residues" evidence="1">
    <location>
        <begin position="397"/>
        <end position="409"/>
    </location>
</feature>
<feature type="compositionally biased region" description="Pro residues" evidence="1">
    <location>
        <begin position="94"/>
        <end position="109"/>
    </location>
</feature>
<reference evidence="3" key="2">
    <citation type="submission" date="2025-09" db="UniProtKB">
        <authorList>
            <consortium name="Ensembl"/>
        </authorList>
    </citation>
    <scope>IDENTIFICATION</scope>
</reference>
<evidence type="ECO:0000313" key="3">
    <source>
        <dbReference type="Ensembl" id="ENSFTIP00000017345.1"/>
    </source>
</evidence>
<dbReference type="GO" id="GO:0003677">
    <property type="term" value="F:DNA binding"/>
    <property type="evidence" value="ECO:0007669"/>
    <property type="project" value="InterPro"/>
</dbReference>
<dbReference type="GO" id="GO:0000724">
    <property type="term" value="P:double-strand break repair via homologous recombination"/>
    <property type="evidence" value="ECO:0007669"/>
    <property type="project" value="InterPro"/>
</dbReference>
<dbReference type="InterPro" id="IPR042417">
    <property type="entry name" value="PALB2"/>
</dbReference>
<dbReference type="OrthoDB" id="9936560at2759"/>
<feature type="region of interest" description="Disordered" evidence="1">
    <location>
        <begin position="680"/>
        <end position="737"/>
    </location>
</feature>
<feature type="compositionally biased region" description="Basic and acidic residues" evidence="1">
    <location>
        <begin position="646"/>
        <end position="660"/>
    </location>
</feature>
<sequence>MRPIAAGSRQQSSAGSAAVVRGTPRLVHTPLPPSRAAGQREAPGRGDTTAPSLSPTLPLRTMFWLPHSTDCRLTLLPDACGEKGRVTAAARSLRPPPLARAPTPRPASPGPRRLALPPLGPDAAATAQRTRIGRPAPSRCTRTCCKASRSAPSRLHFRTDTPDFRYVTSSRQAALLPRAWPMAARLLWARSARRPREAAMEGPAVAGGALSAAEKEKLREKLALLRREYSETVRRLRRARRAERARSGGRGAEEEGGRGERSPAGSREKVSPSADKHETPQLQTNACFDLVTEKKTSVTSKHVLEFSNNEVSQQDSLQAESIQASQENLCCGIIRTAPEEKKTQTSRHLMKLRRRTKALVSEERESVRDVHLSNADETAKNQIASPEELRSPVFRRSSLSNTEENNQRASRPGQGEENSFTPPNAAFGVVQDMLEDSVPPGEPELFPCALRDSSNVWQPESLCAVATSDNHEPARLCSENSDSLSLDTSGDGGKESSSIMKQTDSASMCEDQGELHRLLDLMSENEVLPADGNNSITNDSKSCEGNQSHANSLNPFPTDLTLSNVEELLENQQVDIQSRLSHREKVTAPESALNSCTVVEGLLFPVEYYVRTTRRMSNCQRKVDLDAVILSQLGRSKKGQRRKCKQKDANSGHSSQERAENHLESGIMLFPFLGAENDLANSSSPQKSLPASSGSSTSLGSISQSSITSTKRDQRRTQRKEKERKGRRKSTCKPLVHHVSQELTESLDLVTTKEGCLLSNECQSENVNSDANLEKSSGEGRLSAAAALALGEPEASAAIQPTSADPPPAGSQVLGKCHKALLEQVRNPLQNSDSLNPGIETFASRIGDVEVNLTVCQADRQALEHVKNPHMQGACKAEQLLAINVPPCRCLRSSARQSTSQVSKDANKRGRRYPTGSESPASLGLPATDSDTCGSLFSFRSLQWLAPQLGVRDFDLPDEEFGLLKLEKLESSPMNDLEVFVPSVFGDGVASEDTQDAQMNPEGKCLKSNLILTFKNGLPELPHIERPDSKKAISTHELLLTPMGAVLAGAPTQPESQISSSVFPVVGATPAVLPPVLDKVFPSTPSVPPSQTSLHSSKGAPAQVVDDGERKDSAVPLHLHSRGAESARKEEEEGTTFPLEAERGAGNKSDDAVTLEKHQQSESKEQRTSEQKVDVAVQLTPLLLDGLTEENLQLVSKLKDSSTSCAVDVSTVWWEAAGCRELCVVTACESSVSLWKPLASDRWGKVYTWQLGEIPVIQLVPLPDTCNLVCIALGDLEIGEIRLLLYSSENDSFKQSLVKTGNIKAVLGLKDRRLVSSSRTLQEQQVEIVSLSETGRSKDGQTLMPPEESVLAFAEVEGMRDALVGTTAVNSIVVWNLKTGQLLKKMHVGYSYPASICHRVYSDSGLLFVVLSHPHAKESESCGNPAFRVIAFNPKTSRSTGVMFSSLPPGHTGRYLEGDVKGASAAAVLTSGAIAVWDLLLGQCTALLPPDPAGSWALARWATVGACLLAGQWDGTVCLYRYRQPQPGAA</sequence>
<feature type="compositionally biased region" description="Basic and acidic residues" evidence="1">
    <location>
        <begin position="242"/>
        <end position="279"/>
    </location>
</feature>
<feature type="compositionally biased region" description="Basic and acidic residues" evidence="1">
    <location>
        <begin position="710"/>
        <end position="724"/>
    </location>
</feature>
<dbReference type="GO" id="GO:0005654">
    <property type="term" value="C:nucleoplasm"/>
    <property type="evidence" value="ECO:0007669"/>
    <property type="project" value="TreeGrafter"/>
</dbReference>
<feature type="region of interest" description="Disordered" evidence="1">
    <location>
        <begin position="899"/>
        <end position="927"/>
    </location>
</feature>
<dbReference type="PANTHER" id="PTHR14662:SF2">
    <property type="entry name" value="PARTNER AND LOCALIZER OF BRCA2"/>
    <property type="match status" value="1"/>
</dbReference>
<dbReference type="OMA" id="GHCQKED"/>
<proteinExistence type="predicted"/>
<reference evidence="3" key="1">
    <citation type="submission" date="2025-08" db="UniProtKB">
        <authorList>
            <consortium name="Ensembl"/>
        </authorList>
    </citation>
    <scope>IDENTIFICATION</scope>
</reference>
<evidence type="ECO:0000313" key="4">
    <source>
        <dbReference type="Proteomes" id="UP000694562"/>
    </source>
</evidence>
<evidence type="ECO:0000256" key="1">
    <source>
        <dbReference type="SAM" id="MobiDB-lite"/>
    </source>
</evidence>
<feature type="region of interest" description="Disordered" evidence="1">
    <location>
        <begin position="636"/>
        <end position="660"/>
    </location>
</feature>
<feature type="compositionally biased region" description="Low complexity" evidence="1">
    <location>
        <begin position="1"/>
        <end position="21"/>
    </location>
</feature>
<feature type="compositionally biased region" description="Basic and acidic residues" evidence="1">
    <location>
        <begin position="1140"/>
        <end position="1170"/>
    </location>
</feature>
<feature type="domain" description="Partner and localiser of BRCA2 WD40" evidence="2">
    <location>
        <begin position="1184"/>
        <end position="1521"/>
    </location>
</feature>
<protein>
    <submittedName>
        <fullName evidence="3">Partner and localizer of BRCA2</fullName>
    </submittedName>
</protein>
<dbReference type="Proteomes" id="UP000694562">
    <property type="component" value="Unplaced"/>
</dbReference>
<dbReference type="InterPro" id="IPR036322">
    <property type="entry name" value="WD40_repeat_dom_sf"/>
</dbReference>
<feature type="region of interest" description="Disordered" evidence="1">
    <location>
        <begin position="468"/>
        <end position="508"/>
    </location>
</feature>
<feature type="region of interest" description="Disordered" evidence="1">
    <location>
        <begin position="87"/>
        <end position="138"/>
    </location>
</feature>
<evidence type="ECO:0000259" key="2">
    <source>
        <dbReference type="Pfam" id="PF16756"/>
    </source>
</evidence>
<feature type="region of interest" description="Disordered" evidence="1">
    <location>
        <begin position="1083"/>
        <end position="1170"/>
    </location>
</feature>
<feature type="compositionally biased region" description="Low complexity" evidence="1">
    <location>
        <begin position="110"/>
        <end position="127"/>
    </location>
</feature>
<feature type="compositionally biased region" description="Basic and acidic residues" evidence="1">
    <location>
        <begin position="1122"/>
        <end position="1131"/>
    </location>
</feature>
<dbReference type="Ensembl" id="ENSFTIT00000018075.1">
    <property type="protein sequence ID" value="ENSFTIP00000017345.1"/>
    <property type="gene ID" value="ENSFTIG00000011497.1"/>
</dbReference>
<dbReference type="InterPro" id="IPR015943">
    <property type="entry name" value="WD40/YVTN_repeat-like_dom_sf"/>
</dbReference>
<dbReference type="Pfam" id="PF16756">
    <property type="entry name" value="PALB2_WD40"/>
    <property type="match status" value="1"/>
</dbReference>
<dbReference type="SUPFAM" id="SSF50978">
    <property type="entry name" value="WD40 repeat-like"/>
    <property type="match status" value="1"/>
</dbReference>
<dbReference type="InterPro" id="IPR031920">
    <property type="entry name" value="PALB2_WD40"/>
</dbReference>
<name>A0A8C4UWU0_FALTI</name>
<feature type="compositionally biased region" description="Basic residues" evidence="1">
    <location>
        <begin position="636"/>
        <end position="645"/>
    </location>
</feature>
<organism evidence="3 4">
    <name type="scientific">Falco tinnunculus</name>
    <name type="common">Common kestrel</name>
    <dbReference type="NCBI Taxonomy" id="100819"/>
    <lineage>
        <taxon>Eukaryota</taxon>
        <taxon>Metazoa</taxon>
        <taxon>Chordata</taxon>
        <taxon>Craniata</taxon>
        <taxon>Vertebrata</taxon>
        <taxon>Euteleostomi</taxon>
        <taxon>Archelosauria</taxon>
        <taxon>Archosauria</taxon>
        <taxon>Dinosauria</taxon>
        <taxon>Saurischia</taxon>
        <taxon>Theropoda</taxon>
        <taxon>Coelurosauria</taxon>
        <taxon>Aves</taxon>
        <taxon>Neognathae</taxon>
        <taxon>Neoaves</taxon>
        <taxon>Telluraves</taxon>
        <taxon>Australaves</taxon>
        <taxon>Falconiformes</taxon>
        <taxon>Falconidae</taxon>
        <taxon>Falco</taxon>
    </lineage>
</organism>
<dbReference type="Gene3D" id="2.130.10.10">
    <property type="entry name" value="YVTN repeat-like/Quinoprotein amine dehydrogenase"/>
    <property type="match status" value="1"/>
</dbReference>
<keyword evidence="4" id="KW-1185">Reference proteome</keyword>